<comment type="caution">
    <text evidence="1">The sequence shown here is derived from an EMBL/GenBank/DDBJ whole genome shotgun (WGS) entry which is preliminary data.</text>
</comment>
<dbReference type="AlphaFoldDB" id="A0A6C2C4P7"/>
<evidence type="ECO:0000313" key="1">
    <source>
        <dbReference type="EMBL" id="TYC48834.1"/>
    </source>
</evidence>
<dbReference type="EMBL" id="SDKK01000076">
    <property type="protein sequence ID" value="TYC48834.1"/>
    <property type="molecule type" value="Genomic_DNA"/>
</dbReference>
<name>A0A6C2C4P7_9RHOO</name>
<accession>A0A6C2C4P7</accession>
<evidence type="ECO:0000313" key="2">
    <source>
        <dbReference type="Proteomes" id="UP000389128"/>
    </source>
</evidence>
<sequence>MNAPAHHTITLAAPRDIASGKAPVILQRNDEDFIEAILEDLKRPASRSGLQADVAATRNAEQILKLFQPTQRLFHVALIEAWCATPGTPRLDPARVDAAGLV</sequence>
<gene>
    <name evidence="1" type="ORF">ETQ85_25690</name>
</gene>
<reference evidence="1 2" key="1">
    <citation type="submission" date="2019-01" db="EMBL/GenBank/DDBJ databases">
        <title>Zoogloea oleivorans genome sequencing and assembly.</title>
        <authorList>
            <person name="Tancsics A."/>
            <person name="Farkas M."/>
            <person name="Kriszt B."/>
            <person name="Maroti G."/>
            <person name="Horvath B."/>
        </authorList>
    </citation>
    <scope>NUCLEOTIDE SEQUENCE [LARGE SCALE GENOMIC DNA]</scope>
    <source>
        <strain evidence="1 2">Buc</strain>
    </source>
</reference>
<keyword evidence="2" id="KW-1185">Reference proteome</keyword>
<feature type="non-terminal residue" evidence="1">
    <location>
        <position position="102"/>
    </location>
</feature>
<organism evidence="1 2">
    <name type="scientific">Zoogloea oleivorans</name>
    <dbReference type="NCBI Taxonomy" id="1552750"/>
    <lineage>
        <taxon>Bacteria</taxon>
        <taxon>Pseudomonadati</taxon>
        <taxon>Pseudomonadota</taxon>
        <taxon>Betaproteobacteria</taxon>
        <taxon>Rhodocyclales</taxon>
        <taxon>Zoogloeaceae</taxon>
        <taxon>Zoogloea</taxon>
    </lineage>
</organism>
<protein>
    <submittedName>
        <fullName evidence="1">Uncharacterized protein</fullName>
    </submittedName>
</protein>
<dbReference type="Proteomes" id="UP000389128">
    <property type="component" value="Unassembled WGS sequence"/>
</dbReference>
<proteinExistence type="predicted"/>